<dbReference type="GO" id="GO:0009338">
    <property type="term" value="C:exodeoxyribonuclease V complex"/>
    <property type="evidence" value="ECO:0007669"/>
    <property type="project" value="InterPro"/>
</dbReference>
<evidence type="ECO:0000256" key="9">
    <source>
        <dbReference type="ARBA" id="ARBA00023204"/>
    </source>
</evidence>
<evidence type="ECO:0000256" key="4">
    <source>
        <dbReference type="ARBA" id="ARBA00022801"/>
    </source>
</evidence>
<dbReference type="PANTHER" id="PTHR30591:SF1">
    <property type="entry name" value="RECBCD ENZYME SUBUNIT RECC"/>
    <property type="match status" value="1"/>
</dbReference>
<keyword evidence="5" id="KW-0347">Helicase</keyword>
<evidence type="ECO:0000313" key="13">
    <source>
        <dbReference type="Proteomes" id="UP000014216"/>
    </source>
</evidence>
<keyword evidence="7" id="KW-0067">ATP-binding</keyword>
<evidence type="ECO:0000256" key="7">
    <source>
        <dbReference type="ARBA" id="ARBA00022840"/>
    </source>
</evidence>
<protein>
    <submittedName>
        <fullName evidence="12">Exodeoxyribonuclease V, gamma subunit RecC</fullName>
        <ecNumber evidence="12">3.1.11.5</ecNumber>
    </submittedName>
</protein>
<proteinExistence type="inferred from homology"/>
<dbReference type="RefSeq" id="WP_006968182.1">
    <property type="nucleotide sequence ID" value="NZ_APJX01000012.1"/>
</dbReference>
<dbReference type="NCBIfam" id="TIGR01450">
    <property type="entry name" value="recC"/>
    <property type="match status" value="1"/>
</dbReference>
<dbReference type="HAMAP" id="MF_01486">
    <property type="entry name" value="RecC"/>
    <property type="match status" value="1"/>
</dbReference>
<dbReference type="GO" id="GO:0003677">
    <property type="term" value="F:DNA binding"/>
    <property type="evidence" value="ECO:0007669"/>
    <property type="project" value="UniProtKB-KW"/>
</dbReference>
<dbReference type="InterPro" id="IPR013986">
    <property type="entry name" value="DExx_box_DNA_helicase_dom_sf"/>
</dbReference>
<name>S0FX86_9BACT</name>
<dbReference type="SUPFAM" id="SSF52980">
    <property type="entry name" value="Restriction endonuclease-like"/>
    <property type="match status" value="1"/>
</dbReference>
<evidence type="ECO:0000256" key="8">
    <source>
        <dbReference type="ARBA" id="ARBA00023125"/>
    </source>
</evidence>
<dbReference type="InterPro" id="IPR041500">
    <property type="entry name" value="RecC_C"/>
</dbReference>
<dbReference type="Gene3D" id="1.10.10.160">
    <property type="match status" value="1"/>
</dbReference>
<evidence type="ECO:0000313" key="12">
    <source>
        <dbReference type="EMBL" id="EMS77744.1"/>
    </source>
</evidence>
<evidence type="ECO:0000256" key="3">
    <source>
        <dbReference type="ARBA" id="ARBA00022763"/>
    </source>
</evidence>
<evidence type="ECO:0000259" key="11">
    <source>
        <dbReference type="Pfam" id="PF17946"/>
    </source>
</evidence>
<feature type="domain" description="RecC C-terminal" evidence="11">
    <location>
        <begin position="805"/>
        <end position="1034"/>
    </location>
</feature>
<sequence length="1113" mass="125099">MLNLVKSNRMEILIQALAEVTARVPEDPLAPEWICIQSRGMKQWISLELARIRGISARLKFLFPADLILYFLDRHPDQPVLDVDALVWAVYARLDDSDPDSPLAPLASYFKSDDTGKKKIQLAQKIAAVLDDYQVYRPDMLVNWETHGTLLHPENPDEIWQSRLWQNIVSDSRARSFPGQMAALVTAALEKKLPALPHQICLFGLSSVPPSFMNVFSALDTDVFVFLLTPSNQYFFDMVSPGQMDRMALKNRDTSGTDPEDAYWEISHPLLASMGRSSRQFMQLLETEPYLEPFDDLFVDPAADPVANAGPVSMLSCLQSDILNLTFRHPEGDAPPVAVSLDDTSIQVHACHSPMREAQVLKDLLLDTLARDSTIAPHDMIVMMPDIEAYAPFIEAVFSREPAIPFSISDRRHKTESPTIDAFLKIFAMKGSRMAQSDVMSLLQCPVIAETFDIAPGDIRELTDMVHRAGILWGMDPDHRRDLTGKGFKENTWQFGFERLFLGIAMPAAHETLVNDVLPCSFAEGTNAVILGQFAHFCHTLFRHLDTLDAQYTPGQWEQVFTALIQEMMTPDLEREPDFRFLYQVCQDLTRAADIAGFTGKIGFYAARDLVENKLDQTFSRGGFLTGGVTFCNLVPMRSIPFKVVALMGMDEAAFPRKMVPKSFDLMAAYPRPGDKNMRDEDRTLFLETMLSARNRLIITYTGMGIQDNAPLPCSGVVSELADVIHAGFVFPFGYQWWITHRLHPFNPAYFDGTPALFSYSEEQCRIARSRTHRRSDTPRPLSPDMDGPGAMDQASDLPDPVSEPDTVSLQTLCRFFNHPLSMFYQTTPKIVFPEAEEPLPDREPFQVSGLARYQLGSWILEKELNLSGYPLARAGGQLPLGNQGCLAWENLLETTRPIQALAAKQVPDTPRDSVAVDLVVNKCRVQGLVSDLYQEDKGAVRCVTEFGRIHARRLVTNWILHLAATLMMPNTPVTTRIIGTDPFRRQSVGMQTFTPVGESARPYLEHLVTLYYQGLTRPWPFFPDTGLALARALAEKEYDLHDDVLAMAMKKARPAWFNAHTQTGEKTDRYTAMWMEHYPDPLETLTHLQTSGMVDHSLAVFKPLLAHLESGA</sequence>
<evidence type="ECO:0000256" key="5">
    <source>
        <dbReference type="ARBA" id="ARBA00022806"/>
    </source>
</evidence>
<accession>S0FX86</accession>
<keyword evidence="1" id="KW-0540">Nuclease</keyword>
<dbReference type="AlphaFoldDB" id="S0FX86"/>
<evidence type="ECO:0000256" key="10">
    <source>
        <dbReference type="SAM" id="MobiDB-lite"/>
    </source>
</evidence>
<reference evidence="12 13" key="1">
    <citation type="journal article" date="2013" name="Genome Announc.">
        <title>Draft Genome Sequence of Desulfotignum phosphitoxidans DSM 13687 Strain FiPS-3.</title>
        <authorList>
            <person name="Poehlein A."/>
            <person name="Daniel R."/>
            <person name="Simeonova D.D."/>
        </authorList>
    </citation>
    <scope>NUCLEOTIDE SEQUENCE [LARGE SCALE GENOMIC DNA]</scope>
    <source>
        <strain evidence="12 13">DSM 13687</strain>
    </source>
</reference>
<keyword evidence="13" id="KW-1185">Reference proteome</keyword>
<keyword evidence="6" id="KW-0269">Exonuclease</keyword>
<organism evidence="12 13">
    <name type="scientific">Desulfotignum phosphitoxidans DSM 13687</name>
    <dbReference type="NCBI Taxonomy" id="1286635"/>
    <lineage>
        <taxon>Bacteria</taxon>
        <taxon>Pseudomonadati</taxon>
        <taxon>Thermodesulfobacteriota</taxon>
        <taxon>Desulfobacteria</taxon>
        <taxon>Desulfobacterales</taxon>
        <taxon>Desulfobacteraceae</taxon>
        <taxon>Desulfotignum</taxon>
    </lineage>
</organism>
<dbReference type="EC" id="3.1.11.5" evidence="12"/>
<dbReference type="InterPro" id="IPR011335">
    <property type="entry name" value="Restrct_endonuc-II-like"/>
</dbReference>
<keyword evidence="4 12" id="KW-0378">Hydrolase</keyword>
<dbReference type="Proteomes" id="UP000014216">
    <property type="component" value="Unassembled WGS sequence"/>
</dbReference>
<dbReference type="EMBL" id="APJX01000012">
    <property type="protein sequence ID" value="EMS77744.1"/>
    <property type="molecule type" value="Genomic_DNA"/>
</dbReference>
<dbReference type="Gene3D" id="3.40.50.300">
    <property type="entry name" value="P-loop containing nucleotide triphosphate hydrolases"/>
    <property type="match status" value="2"/>
</dbReference>
<dbReference type="GO" id="GO:0006310">
    <property type="term" value="P:DNA recombination"/>
    <property type="evidence" value="ECO:0007669"/>
    <property type="project" value="TreeGrafter"/>
</dbReference>
<dbReference type="InterPro" id="IPR006697">
    <property type="entry name" value="RecC"/>
</dbReference>
<dbReference type="PATRIC" id="fig|1286635.3.peg.4198"/>
<comment type="caution">
    <text evidence="12">The sequence shown here is derived from an EMBL/GenBank/DDBJ whole genome shotgun (WGS) entry which is preliminary data.</text>
</comment>
<dbReference type="PANTHER" id="PTHR30591">
    <property type="entry name" value="RECBCD ENZYME SUBUNIT RECC"/>
    <property type="match status" value="1"/>
</dbReference>
<dbReference type="Gene3D" id="3.40.50.10930">
    <property type="match status" value="1"/>
</dbReference>
<evidence type="ECO:0000256" key="2">
    <source>
        <dbReference type="ARBA" id="ARBA00022741"/>
    </source>
</evidence>
<gene>
    <name evidence="12" type="primary">recC</name>
    <name evidence="12" type="ORF">Dpo_12c00220</name>
</gene>
<keyword evidence="9" id="KW-0234">DNA repair</keyword>
<keyword evidence="8" id="KW-0238">DNA-binding</keyword>
<dbReference type="Gene3D" id="1.10.10.990">
    <property type="match status" value="1"/>
</dbReference>
<dbReference type="GO" id="GO:0005524">
    <property type="term" value="F:ATP binding"/>
    <property type="evidence" value="ECO:0007669"/>
    <property type="project" value="UniProtKB-KW"/>
</dbReference>
<feature type="region of interest" description="Disordered" evidence="10">
    <location>
        <begin position="769"/>
        <end position="804"/>
    </location>
</feature>
<keyword evidence="3" id="KW-0227">DNA damage</keyword>
<dbReference type="SUPFAM" id="SSF52540">
    <property type="entry name" value="P-loop containing nucleoside triphosphate hydrolases"/>
    <property type="match status" value="2"/>
</dbReference>
<keyword evidence="2" id="KW-0547">Nucleotide-binding</keyword>
<dbReference type="GO" id="GO:0006281">
    <property type="term" value="P:DNA repair"/>
    <property type="evidence" value="ECO:0007669"/>
    <property type="project" value="UniProtKB-KW"/>
</dbReference>
<dbReference type="PIRSF" id="PIRSF000980">
    <property type="entry name" value="RecC"/>
    <property type="match status" value="1"/>
</dbReference>
<evidence type="ECO:0000256" key="6">
    <source>
        <dbReference type="ARBA" id="ARBA00022839"/>
    </source>
</evidence>
<dbReference type="GO" id="GO:0008854">
    <property type="term" value="F:exodeoxyribonuclease V activity"/>
    <property type="evidence" value="ECO:0007669"/>
    <property type="project" value="UniProtKB-EC"/>
</dbReference>
<evidence type="ECO:0000256" key="1">
    <source>
        <dbReference type="ARBA" id="ARBA00022722"/>
    </source>
</evidence>
<dbReference type="Pfam" id="PF04257">
    <property type="entry name" value="Exonuc_V_gamma"/>
    <property type="match status" value="1"/>
</dbReference>
<dbReference type="InterPro" id="IPR027417">
    <property type="entry name" value="P-loop_NTPase"/>
</dbReference>
<dbReference type="GO" id="GO:0004386">
    <property type="term" value="F:helicase activity"/>
    <property type="evidence" value="ECO:0007669"/>
    <property type="project" value="UniProtKB-KW"/>
</dbReference>
<dbReference type="Pfam" id="PF17946">
    <property type="entry name" value="RecC_C"/>
    <property type="match status" value="1"/>
</dbReference>